<proteinExistence type="predicted"/>
<dbReference type="RefSeq" id="WP_078673355.1">
    <property type="nucleotide sequence ID" value="NZ_FUWZ01000011.1"/>
</dbReference>
<evidence type="ECO:0000313" key="3">
    <source>
        <dbReference type="Proteomes" id="UP000190367"/>
    </source>
</evidence>
<dbReference type="OrthoDB" id="3720547at2"/>
<keyword evidence="3" id="KW-1185">Reference proteome</keyword>
<feature type="domain" description="Calcineurin-like phosphoesterase" evidence="1">
    <location>
        <begin position="1"/>
        <end position="217"/>
    </location>
</feature>
<dbReference type="STRING" id="634771.SAMN04488128_1114"/>
<gene>
    <name evidence="2" type="ORF">SAMN04488128_1114</name>
</gene>
<reference evidence="3" key="1">
    <citation type="submission" date="2017-02" db="EMBL/GenBank/DDBJ databases">
        <authorList>
            <person name="Varghese N."/>
            <person name="Submissions S."/>
        </authorList>
    </citation>
    <scope>NUCLEOTIDE SEQUENCE [LARGE SCALE GENOMIC DNA]</scope>
    <source>
        <strain evidence="3">DSM 22224</strain>
    </source>
</reference>
<dbReference type="InterPro" id="IPR004843">
    <property type="entry name" value="Calcineurin-like_PHP"/>
</dbReference>
<protein>
    <submittedName>
        <fullName evidence="2">Calcineurin-like phosphoesterase</fullName>
    </submittedName>
</protein>
<sequence>MRLAIFADVHGKLLLPFKLVDRYQQQTGQTIDFILQCGDMGAYPDIHRLDKATLKHARQNRDELGFHDDFMQENKDIRRLLDRLNIDMICIRGNHEDHAFLDQLEQANTTLPRFPIDVYKRIFVCRSGVKQELRKDREVLYLAGIGRIGDAKGRTDPRFIQEYEQREVKKLLKSTGYIDVLITHDKDDSSQRGYGMKAIRDVLDNVPVSYHFYGHTGEPFRQETAINGITQSVKVSELEFGPSGILPEGCMLVLDHRPDGSSALEAVSQRFTNQLTQYNWKD</sequence>
<evidence type="ECO:0000313" key="2">
    <source>
        <dbReference type="EMBL" id="SKA48279.1"/>
    </source>
</evidence>
<dbReference type="CDD" id="cd00838">
    <property type="entry name" value="MPP_superfamily"/>
    <property type="match status" value="1"/>
</dbReference>
<dbReference type="EMBL" id="FUWZ01000011">
    <property type="protein sequence ID" value="SKA48279.1"/>
    <property type="molecule type" value="Genomic_DNA"/>
</dbReference>
<name>A0A1T4U6Q2_9BACT</name>
<dbReference type="SUPFAM" id="SSF56300">
    <property type="entry name" value="Metallo-dependent phosphatases"/>
    <property type="match status" value="1"/>
</dbReference>
<evidence type="ECO:0000259" key="1">
    <source>
        <dbReference type="Pfam" id="PF00149"/>
    </source>
</evidence>
<organism evidence="2 3">
    <name type="scientific">Chitinophaga eiseniae</name>
    <dbReference type="NCBI Taxonomy" id="634771"/>
    <lineage>
        <taxon>Bacteria</taxon>
        <taxon>Pseudomonadati</taxon>
        <taxon>Bacteroidota</taxon>
        <taxon>Chitinophagia</taxon>
        <taxon>Chitinophagales</taxon>
        <taxon>Chitinophagaceae</taxon>
        <taxon>Chitinophaga</taxon>
    </lineage>
</organism>
<accession>A0A1T4U6Q2</accession>
<dbReference type="GO" id="GO:0016787">
    <property type="term" value="F:hydrolase activity"/>
    <property type="evidence" value="ECO:0007669"/>
    <property type="project" value="InterPro"/>
</dbReference>
<dbReference type="Gene3D" id="3.60.21.10">
    <property type="match status" value="1"/>
</dbReference>
<dbReference type="InterPro" id="IPR029052">
    <property type="entry name" value="Metallo-depent_PP-like"/>
</dbReference>
<dbReference type="Pfam" id="PF00149">
    <property type="entry name" value="Metallophos"/>
    <property type="match status" value="1"/>
</dbReference>
<dbReference type="Proteomes" id="UP000190367">
    <property type="component" value="Unassembled WGS sequence"/>
</dbReference>
<dbReference type="AlphaFoldDB" id="A0A1T4U6Q2"/>